<evidence type="ECO:0000259" key="1">
    <source>
        <dbReference type="Pfam" id="PF01636"/>
    </source>
</evidence>
<evidence type="ECO:0000313" key="2">
    <source>
        <dbReference type="EMBL" id="SUA63554.1"/>
    </source>
</evidence>
<dbReference type="InterPro" id="IPR011009">
    <property type="entry name" value="Kinase-like_dom_sf"/>
</dbReference>
<dbReference type="PANTHER" id="PTHR21310">
    <property type="entry name" value="AMINOGLYCOSIDE PHOSPHOTRANSFERASE-RELATED-RELATED"/>
    <property type="match status" value="1"/>
</dbReference>
<dbReference type="Gene3D" id="3.90.1200.10">
    <property type="match status" value="1"/>
</dbReference>
<dbReference type="AlphaFoldDB" id="A0A378XRR9"/>
<dbReference type="InterPro" id="IPR051678">
    <property type="entry name" value="AGP_Transferase"/>
</dbReference>
<name>A0A378XRR9_PAEPO</name>
<dbReference type="EMBL" id="UGSC01000001">
    <property type="protein sequence ID" value="SUA63554.1"/>
    <property type="molecule type" value="Genomic_DNA"/>
</dbReference>
<evidence type="ECO:0000313" key="3">
    <source>
        <dbReference type="Proteomes" id="UP000254400"/>
    </source>
</evidence>
<gene>
    <name evidence="2" type="primary">ycbJ</name>
    <name evidence="2" type="ORF">NCTC10343_00700</name>
</gene>
<reference evidence="2 3" key="1">
    <citation type="submission" date="2018-06" db="EMBL/GenBank/DDBJ databases">
        <authorList>
            <consortium name="Pathogen Informatics"/>
            <person name="Doyle S."/>
        </authorList>
    </citation>
    <scope>NUCLEOTIDE SEQUENCE [LARGE SCALE GENOMIC DNA]</scope>
    <source>
        <strain evidence="2 3">NCTC10343</strain>
    </source>
</reference>
<feature type="domain" description="Aminoglycoside phosphotransferase" evidence="1">
    <location>
        <begin position="33"/>
        <end position="270"/>
    </location>
</feature>
<dbReference type="RefSeq" id="WP_019686092.1">
    <property type="nucleotide sequence ID" value="NZ_CP036496.1"/>
</dbReference>
<dbReference type="InterPro" id="IPR002575">
    <property type="entry name" value="Aminoglycoside_PTrfase"/>
</dbReference>
<dbReference type="SUPFAM" id="SSF56112">
    <property type="entry name" value="Protein kinase-like (PK-like)"/>
    <property type="match status" value="1"/>
</dbReference>
<dbReference type="Pfam" id="PF01636">
    <property type="entry name" value="APH"/>
    <property type="match status" value="1"/>
</dbReference>
<organism evidence="2 3">
    <name type="scientific">Paenibacillus polymyxa</name>
    <name type="common">Bacillus polymyxa</name>
    <dbReference type="NCBI Taxonomy" id="1406"/>
    <lineage>
        <taxon>Bacteria</taxon>
        <taxon>Bacillati</taxon>
        <taxon>Bacillota</taxon>
        <taxon>Bacilli</taxon>
        <taxon>Bacillales</taxon>
        <taxon>Paenibacillaceae</taxon>
        <taxon>Paenibacillus</taxon>
    </lineage>
</organism>
<dbReference type="Gene3D" id="3.30.200.20">
    <property type="entry name" value="Phosphorylase Kinase, domain 1"/>
    <property type="match status" value="1"/>
</dbReference>
<dbReference type="GeneID" id="93349521"/>
<dbReference type="Proteomes" id="UP000254400">
    <property type="component" value="Unassembled WGS sequence"/>
</dbReference>
<dbReference type="CDD" id="cd05152">
    <property type="entry name" value="MPH2"/>
    <property type="match status" value="1"/>
</dbReference>
<protein>
    <submittedName>
        <fullName evidence="2">Uncharacterized protein ycbJ</fullName>
    </submittedName>
</protein>
<sequence length="316" mass="35762">MTEKRPLTNPNDVSDILALAQSNGLHIQHGGLELNESGLDFRAVFAKDIHDTPWVLRTPRRADVIQSAAYEHKVLRMIRDTLPIAVPDWQIYSPKLIAYPQLGGTPAATIDMETKSYVWFINPDALTDRFVASLAKALAALHRIDYQRAADFGVRVKQHDEVRQLMAQRMEETRRVFGVSEELWQRWQTWLADDSYWPAYSAFVHGDLHPGHILVSSNTEVTGILDWTEAEVADPAIDFTSYYTLFGEVELARLLKLYETAGGRVWPRMSDHIVELTSAYPVLIAEFALKSGLEEYMDMARNALGVHEQGEGLPDI</sequence>
<proteinExistence type="predicted"/>
<accession>A0A378XRR9</accession>
<dbReference type="PANTHER" id="PTHR21310:SF15">
    <property type="entry name" value="AMINOGLYCOSIDE PHOSPHOTRANSFERASE DOMAIN-CONTAINING PROTEIN"/>
    <property type="match status" value="1"/>
</dbReference>